<dbReference type="EMBL" id="CP026243">
    <property type="protein sequence ID" value="AWO95670.1"/>
    <property type="molecule type" value="Genomic_DNA"/>
</dbReference>
<proteinExistence type="predicted"/>
<accession>A0A2U9AVN7</accession>
<gene>
    <name evidence="2" type="ORF">SMAX5B_006727</name>
</gene>
<protein>
    <submittedName>
        <fullName evidence="2">Uncharacterized protein</fullName>
    </submittedName>
</protein>
<feature type="compositionally biased region" description="Basic and acidic residues" evidence="1">
    <location>
        <begin position="53"/>
        <end position="67"/>
    </location>
</feature>
<keyword evidence="3" id="KW-1185">Reference proteome</keyword>
<reference evidence="2 3" key="1">
    <citation type="submission" date="2017-12" db="EMBL/GenBank/DDBJ databases">
        <title>Integrating genomic resources of turbot (Scophthalmus maximus) in depth evaluation of genetic and physical mapping variation across individuals.</title>
        <authorList>
            <person name="Martinez P."/>
        </authorList>
    </citation>
    <scope>NUCLEOTIDE SEQUENCE [LARGE SCALE GENOMIC DNA]</scope>
</reference>
<evidence type="ECO:0000256" key="1">
    <source>
        <dbReference type="SAM" id="MobiDB-lite"/>
    </source>
</evidence>
<organism evidence="2 3">
    <name type="scientific">Scophthalmus maximus</name>
    <name type="common">Turbot</name>
    <name type="synonym">Psetta maxima</name>
    <dbReference type="NCBI Taxonomy" id="52904"/>
    <lineage>
        <taxon>Eukaryota</taxon>
        <taxon>Metazoa</taxon>
        <taxon>Chordata</taxon>
        <taxon>Craniata</taxon>
        <taxon>Vertebrata</taxon>
        <taxon>Euteleostomi</taxon>
        <taxon>Actinopterygii</taxon>
        <taxon>Neopterygii</taxon>
        <taxon>Teleostei</taxon>
        <taxon>Neoteleostei</taxon>
        <taxon>Acanthomorphata</taxon>
        <taxon>Carangaria</taxon>
        <taxon>Pleuronectiformes</taxon>
        <taxon>Pleuronectoidei</taxon>
        <taxon>Scophthalmidae</taxon>
        <taxon>Scophthalmus</taxon>
    </lineage>
</organism>
<dbReference type="Proteomes" id="UP000246464">
    <property type="component" value="Chromosome 1"/>
</dbReference>
<name>A0A2U9AVN7_SCOMX</name>
<evidence type="ECO:0000313" key="2">
    <source>
        <dbReference type="EMBL" id="AWO95670.1"/>
    </source>
</evidence>
<evidence type="ECO:0000313" key="3">
    <source>
        <dbReference type="Proteomes" id="UP000246464"/>
    </source>
</evidence>
<dbReference type="AlphaFoldDB" id="A0A2U9AVN7"/>
<sequence length="73" mass="8514">MSLVLAEVIATEEGTVCHRYYVRSTEGRRVQILEIKKYENSCKEPVKLHYKDASPRRCGDQNGDMRKNGSRRR</sequence>
<feature type="region of interest" description="Disordered" evidence="1">
    <location>
        <begin position="53"/>
        <end position="73"/>
    </location>
</feature>